<evidence type="ECO:0000313" key="2">
    <source>
        <dbReference type="EMBL" id="CCD44705.1"/>
    </source>
</evidence>
<sequence length="53" mass="5996">MYSIFTEKYPLPEKTQPTDEPPMAVNKQKVRGLGLKMARLACFGTLICDVHLD</sequence>
<dbReference type="EMBL" id="FQ790271">
    <property type="protein sequence ID" value="CCD44705.1"/>
    <property type="molecule type" value="Genomic_DNA"/>
</dbReference>
<organism evidence="2 3">
    <name type="scientific">Botryotinia fuckeliana (strain T4)</name>
    <name type="common">Noble rot fungus</name>
    <name type="synonym">Botrytis cinerea</name>
    <dbReference type="NCBI Taxonomy" id="999810"/>
    <lineage>
        <taxon>Eukaryota</taxon>
        <taxon>Fungi</taxon>
        <taxon>Dikarya</taxon>
        <taxon>Ascomycota</taxon>
        <taxon>Pezizomycotina</taxon>
        <taxon>Leotiomycetes</taxon>
        <taxon>Helotiales</taxon>
        <taxon>Sclerotiniaceae</taxon>
        <taxon>Botrytis</taxon>
    </lineage>
</organism>
<gene>
    <name evidence="2" type="ORF">BofuT4_uP056060.1</name>
</gene>
<dbReference type="InParanoid" id="G2XW35"/>
<accession>G2XW35</accession>
<proteinExistence type="predicted"/>
<dbReference type="Proteomes" id="UP000008177">
    <property type="component" value="Unplaced contigs"/>
</dbReference>
<reference evidence="3" key="1">
    <citation type="journal article" date="2011" name="PLoS Genet.">
        <title>Genomic analysis of the necrotrophic fungal pathogens Sclerotinia sclerotiorum and Botrytis cinerea.</title>
        <authorList>
            <person name="Amselem J."/>
            <person name="Cuomo C.A."/>
            <person name="van Kan J.A."/>
            <person name="Viaud M."/>
            <person name="Benito E.P."/>
            <person name="Couloux A."/>
            <person name="Coutinho P.M."/>
            <person name="de Vries R.P."/>
            <person name="Dyer P.S."/>
            <person name="Fillinger S."/>
            <person name="Fournier E."/>
            <person name="Gout L."/>
            <person name="Hahn M."/>
            <person name="Kohn L."/>
            <person name="Lapalu N."/>
            <person name="Plummer K.M."/>
            <person name="Pradier J.M."/>
            <person name="Quevillon E."/>
            <person name="Sharon A."/>
            <person name="Simon A."/>
            <person name="ten Have A."/>
            <person name="Tudzynski B."/>
            <person name="Tudzynski P."/>
            <person name="Wincker P."/>
            <person name="Andrew M."/>
            <person name="Anthouard V."/>
            <person name="Beever R.E."/>
            <person name="Beffa R."/>
            <person name="Benoit I."/>
            <person name="Bouzid O."/>
            <person name="Brault B."/>
            <person name="Chen Z."/>
            <person name="Choquer M."/>
            <person name="Collemare J."/>
            <person name="Cotton P."/>
            <person name="Danchin E.G."/>
            <person name="Da Silva C."/>
            <person name="Gautier A."/>
            <person name="Giraud C."/>
            <person name="Giraud T."/>
            <person name="Gonzalez C."/>
            <person name="Grossetete S."/>
            <person name="Guldener U."/>
            <person name="Henrissat B."/>
            <person name="Howlett B.J."/>
            <person name="Kodira C."/>
            <person name="Kretschmer M."/>
            <person name="Lappartient A."/>
            <person name="Leroch M."/>
            <person name="Levis C."/>
            <person name="Mauceli E."/>
            <person name="Neuveglise C."/>
            <person name="Oeser B."/>
            <person name="Pearson M."/>
            <person name="Poulain J."/>
            <person name="Poussereau N."/>
            <person name="Quesneville H."/>
            <person name="Rascle C."/>
            <person name="Schumacher J."/>
            <person name="Segurens B."/>
            <person name="Sexton A."/>
            <person name="Silva E."/>
            <person name="Sirven C."/>
            <person name="Soanes D.M."/>
            <person name="Talbot N.J."/>
            <person name="Templeton M."/>
            <person name="Yandava C."/>
            <person name="Yarden O."/>
            <person name="Zeng Q."/>
            <person name="Rollins J.A."/>
            <person name="Lebrun M.H."/>
            <person name="Dickman M."/>
        </authorList>
    </citation>
    <scope>NUCLEOTIDE SEQUENCE [LARGE SCALE GENOMIC DNA]</scope>
    <source>
        <strain evidence="3">T4</strain>
    </source>
</reference>
<evidence type="ECO:0000313" key="3">
    <source>
        <dbReference type="Proteomes" id="UP000008177"/>
    </source>
</evidence>
<dbReference type="HOGENOM" id="CLU_3068365_0_0_1"/>
<dbReference type="AlphaFoldDB" id="G2XW35"/>
<protein>
    <submittedName>
        <fullName evidence="2">Uncharacterized protein</fullName>
    </submittedName>
</protein>
<feature type="region of interest" description="Disordered" evidence="1">
    <location>
        <begin position="1"/>
        <end position="24"/>
    </location>
</feature>
<evidence type="ECO:0000256" key="1">
    <source>
        <dbReference type="SAM" id="MobiDB-lite"/>
    </source>
</evidence>
<name>G2XW35_BOTF4</name>